<evidence type="ECO:0000256" key="3">
    <source>
        <dbReference type="ARBA" id="ARBA00023186"/>
    </source>
</evidence>
<proteinExistence type="predicted"/>
<feature type="compositionally biased region" description="Polar residues" evidence="4">
    <location>
        <begin position="1"/>
        <end position="14"/>
    </location>
</feature>
<evidence type="ECO:0000256" key="4">
    <source>
        <dbReference type="SAM" id="MobiDB-lite"/>
    </source>
</evidence>
<evidence type="ECO:0000259" key="5">
    <source>
        <dbReference type="SMART" id="SM00945"/>
    </source>
</evidence>
<feature type="region of interest" description="Disordered" evidence="4">
    <location>
        <begin position="1"/>
        <end position="20"/>
    </location>
</feature>
<name>A0ABV3T9T8_9GAMM</name>
<keyword evidence="1" id="KW-0963">Cytoplasm</keyword>
<feature type="domain" description="ProQ/FinO" evidence="5">
    <location>
        <begin position="18"/>
        <end position="136"/>
    </location>
</feature>
<dbReference type="Proteomes" id="UP001556709">
    <property type="component" value="Unassembled WGS sequence"/>
</dbReference>
<comment type="caution">
    <text evidence="6">The sequence shown here is derived from an EMBL/GenBank/DDBJ whole genome shotgun (WGS) entry which is preliminary data.</text>
</comment>
<protein>
    <submittedName>
        <fullName evidence="6">ProQ/FINO family protein</fullName>
    </submittedName>
</protein>
<dbReference type="SUPFAM" id="SSF48657">
    <property type="entry name" value="FinO-like"/>
    <property type="match status" value="1"/>
</dbReference>
<dbReference type="InterPro" id="IPR016103">
    <property type="entry name" value="ProQ/FinO"/>
</dbReference>
<keyword evidence="3" id="KW-0143">Chaperone</keyword>
<dbReference type="RefSeq" id="WP_367991039.1">
    <property type="nucleotide sequence ID" value="NZ_JBAKFM010000001.1"/>
</dbReference>
<dbReference type="SMART" id="SM00945">
    <property type="entry name" value="ProQ"/>
    <property type="match status" value="1"/>
</dbReference>
<dbReference type="PANTHER" id="PTHR38106">
    <property type="entry name" value="RNA CHAPERONE PROQ"/>
    <property type="match status" value="1"/>
</dbReference>
<dbReference type="PANTHER" id="PTHR38106:SF1">
    <property type="entry name" value="RNA CHAPERONE PROQ"/>
    <property type="match status" value="1"/>
</dbReference>
<dbReference type="InterPro" id="IPR036442">
    <property type="entry name" value="ProQ/FinO_sf"/>
</dbReference>
<organism evidence="6 7">
    <name type="scientific">Spiribacter pallidus</name>
    <dbReference type="NCBI Taxonomy" id="1987936"/>
    <lineage>
        <taxon>Bacteria</taxon>
        <taxon>Pseudomonadati</taxon>
        <taxon>Pseudomonadota</taxon>
        <taxon>Gammaproteobacteria</taxon>
        <taxon>Chromatiales</taxon>
        <taxon>Ectothiorhodospiraceae</taxon>
        <taxon>Spiribacter</taxon>
    </lineage>
</organism>
<evidence type="ECO:0000313" key="7">
    <source>
        <dbReference type="Proteomes" id="UP001556709"/>
    </source>
</evidence>
<dbReference type="Pfam" id="PF04352">
    <property type="entry name" value="ProQ"/>
    <property type="match status" value="1"/>
</dbReference>
<evidence type="ECO:0000256" key="2">
    <source>
        <dbReference type="ARBA" id="ARBA00022884"/>
    </source>
</evidence>
<dbReference type="InterPro" id="IPR023529">
    <property type="entry name" value="ProQ"/>
</dbReference>
<feature type="region of interest" description="Disordered" evidence="4">
    <location>
        <begin position="115"/>
        <end position="156"/>
    </location>
</feature>
<keyword evidence="2" id="KW-0694">RNA-binding</keyword>
<keyword evidence="7" id="KW-1185">Reference proteome</keyword>
<dbReference type="EMBL" id="JBAKFM010000001">
    <property type="protein sequence ID" value="MEX0468379.1"/>
    <property type="molecule type" value="Genomic_DNA"/>
</dbReference>
<gene>
    <name evidence="6" type="ORF">V6X73_01335</name>
</gene>
<reference evidence="6 7" key="1">
    <citation type="submission" date="2024-02" db="EMBL/GenBank/DDBJ databases">
        <title>New especies of Spiribacter isolated from saline water.</title>
        <authorList>
            <person name="Leon M.J."/>
            <person name="De La Haba R."/>
            <person name="Sanchez-Porro C."/>
            <person name="Ventosa A."/>
        </authorList>
    </citation>
    <scope>NUCLEOTIDE SEQUENCE [LARGE SCALE GENOMIC DNA]</scope>
    <source>
        <strain evidence="7">ag22IC6-390</strain>
    </source>
</reference>
<evidence type="ECO:0000256" key="1">
    <source>
        <dbReference type="ARBA" id="ARBA00022490"/>
    </source>
</evidence>
<sequence>MKESTRISMATTPNQKRRRAQRTQAFVETLTQRFPACFTRNRDDVRPLAIGIEKAIRSQLEKDDATEPVPGWLIRQALARYTRTPAYLAAVMAGGDRIDLDGNPVEPVTEAAIEHASARRAEQKARAAERRRQQAEAKAERERSEKLQRLADRFNQ</sequence>
<accession>A0ABV3T9T8</accession>
<dbReference type="Gene3D" id="1.10.1710.10">
    <property type="entry name" value="ProQ/FinO domain"/>
    <property type="match status" value="1"/>
</dbReference>
<evidence type="ECO:0000313" key="6">
    <source>
        <dbReference type="EMBL" id="MEX0468379.1"/>
    </source>
</evidence>